<accession>A0AAC9LFV4</accession>
<evidence type="ECO:0008006" key="4">
    <source>
        <dbReference type="Google" id="ProtNLM"/>
    </source>
</evidence>
<proteinExistence type="predicted"/>
<dbReference type="RefSeq" id="WP_075765138.1">
    <property type="nucleotide sequence ID" value="NZ_CP016076.1"/>
</dbReference>
<feature type="compositionally biased region" description="Low complexity" evidence="1">
    <location>
        <begin position="174"/>
        <end position="184"/>
    </location>
</feature>
<evidence type="ECO:0000256" key="1">
    <source>
        <dbReference type="SAM" id="MobiDB-lite"/>
    </source>
</evidence>
<dbReference type="AlphaFoldDB" id="A0AAC9LFV4"/>
<dbReference type="Proteomes" id="UP000185511">
    <property type="component" value="Chromosome"/>
</dbReference>
<reference evidence="3" key="1">
    <citation type="submission" date="2016-06" db="EMBL/GenBank/DDBJ databases">
        <title>Complete genome sequence of Actinoalloteichus fjordicus DSM 46855 (=ADI127-17), type strain of the new species Actinoalloteichus fjordicus.</title>
        <authorList>
            <person name="Ruckert C."/>
            <person name="Nouioui I."/>
            <person name="Willmese J."/>
            <person name="van Wezel G."/>
            <person name="Klenk H.-P."/>
            <person name="Kalinowski J."/>
            <person name="Zotchev S.B."/>
        </authorList>
    </citation>
    <scope>NUCLEOTIDE SEQUENCE [LARGE SCALE GENOMIC DNA]</scope>
    <source>
        <strain evidence="3">ADI127-7</strain>
    </source>
</reference>
<evidence type="ECO:0000313" key="3">
    <source>
        <dbReference type="Proteomes" id="UP000185511"/>
    </source>
</evidence>
<dbReference type="KEGG" id="acad:UA74_19910"/>
<evidence type="ECO:0000313" key="2">
    <source>
        <dbReference type="EMBL" id="APU16007.1"/>
    </source>
</evidence>
<sequence>MTRSDLLALSTEALAALANRGLVKRAAKDLDAGVVPAVTLDADGTVHGRFPDGVGTALPGGVGLDGARCDCASISICRHRIGLVLAYQRQAGAGDDGATGAEPTGAGVAAAGSAGHGGATTDVASEVGVLTAQAVPDAPTATEGPTAGGDAREQPASPGSTTSGDPRAREDPGDPVAGDADPAGSVSATTAPRRAQWSPGDFEDEAVRELIGSRAMTTARRLHRAGYSARVRRSTESDPVARVELASCTVRFLVPGEPAYVHTDAAGADRGEFIALAVWAFRAADERGLTEDDVRLDVGDRADTTTSGIEPALALADRLLLDGAMHAGPASIAELRRAAATLQSRNLHWPAATLSELVEQLTAYADRSAHHRSLRVAELLVELHARHRAVVNGGASPRSRVLGTDEPAKTPLRRVRLTSLGARVTGTAADRTVEVFLAHVDTGTVLVLRRRYEVAEGEELTGHDLAPRRVARASLRALAAAEIVSETASRTAGRLLHIADGRVARTTVLPLGTAWNRLPDPLVIDDFAAAARAREDLPPRLIRPRVEAEDVHVVRVARVVEIGYHPGDQRLDAVIADAAGTPMTVSAAYRTSAPGALDALAEALRRQDGDDLSISGLLTRVRGGLVLEPIAVLVGPDVVLPDFAPGDGGSALATAIHTRPAPLDSALETALLVLAEAAHRGLRHPTPGLRRRIEDAATGLNRVGLRTGGALTAEFATSLAAEDLVARAESWLAAHLRLLVTTEIR</sequence>
<organism evidence="2 3">
    <name type="scientific">Actinoalloteichus fjordicus</name>
    <dbReference type="NCBI Taxonomy" id="1612552"/>
    <lineage>
        <taxon>Bacteria</taxon>
        <taxon>Bacillati</taxon>
        <taxon>Actinomycetota</taxon>
        <taxon>Actinomycetes</taxon>
        <taxon>Pseudonocardiales</taxon>
        <taxon>Pseudonocardiaceae</taxon>
        <taxon>Actinoalloteichus</taxon>
    </lineage>
</organism>
<protein>
    <recommendedName>
        <fullName evidence="4">SWIM-type domain-containing protein</fullName>
    </recommendedName>
</protein>
<dbReference type="EMBL" id="CP016076">
    <property type="protein sequence ID" value="APU16007.1"/>
    <property type="molecule type" value="Genomic_DNA"/>
</dbReference>
<feature type="region of interest" description="Disordered" evidence="1">
    <location>
        <begin position="135"/>
        <end position="201"/>
    </location>
</feature>
<gene>
    <name evidence="2" type="ORF">UA74_19910</name>
</gene>
<name>A0AAC9LFV4_9PSEU</name>
<keyword evidence="3" id="KW-1185">Reference proteome</keyword>